<dbReference type="AlphaFoldDB" id="A0A2U9BM55"/>
<evidence type="ECO:0000313" key="2">
    <source>
        <dbReference type="EMBL" id="AWP05127.1"/>
    </source>
</evidence>
<accession>A0A2U9BM55</accession>
<gene>
    <name evidence="2" type="ORF">SMAX5B_003067</name>
</gene>
<keyword evidence="3" id="KW-1185">Reference proteome</keyword>
<dbReference type="Proteomes" id="UP000246464">
    <property type="component" value="Chromosome 8"/>
</dbReference>
<protein>
    <submittedName>
        <fullName evidence="2">Uncharacterized protein</fullName>
    </submittedName>
</protein>
<evidence type="ECO:0000313" key="3">
    <source>
        <dbReference type="Proteomes" id="UP000246464"/>
    </source>
</evidence>
<dbReference type="EMBL" id="CP026250">
    <property type="protein sequence ID" value="AWP05127.1"/>
    <property type="molecule type" value="Genomic_DNA"/>
</dbReference>
<name>A0A2U9BM55_SCOMX</name>
<feature type="region of interest" description="Disordered" evidence="1">
    <location>
        <begin position="1"/>
        <end position="23"/>
    </location>
</feature>
<evidence type="ECO:0000256" key="1">
    <source>
        <dbReference type="SAM" id="MobiDB-lite"/>
    </source>
</evidence>
<sequence>MLSGAFDLDDSPPQLPVPGPKVRTVPLTNRTTVEFGSGPGSTLCVASKETQKGLPGGLAPPVRLQVKSFPRMNEAKREVVFRPFRHPGWNSIDELTLLSDFDSFSPGQKQLIPTRVTETLLESTGRRRRLRCF</sequence>
<proteinExistence type="predicted"/>
<organism evidence="2 3">
    <name type="scientific">Scophthalmus maximus</name>
    <name type="common">Turbot</name>
    <name type="synonym">Psetta maxima</name>
    <dbReference type="NCBI Taxonomy" id="52904"/>
    <lineage>
        <taxon>Eukaryota</taxon>
        <taxon>Metazoa</taxon>
        <taxon>Chordata</taxon>
        <taxon>Craniata</taxon>
        <taxon>Vertebrata</taxon>
        <taxon>Euteleostomi</taxon>
        <taxon>Actinopterygii</taxon>
        <taxon>Neopterygii</taxon>
        <taxon>Teleostei</taxon>
        <taxon>Neoteleostei</taxon>
        <taxon>Acanthomorphata</taxon>
        <taxon>Carangaria</taxon>
        <taxon>Pleuronectiformes</taxon>
        <taxon>Pleuronectoidei</taxon>
        <taxon>Scophthalmidae</taxon>
        <taxon>Scophthalmus</taxon>
    </lineage>
</organism>
<reference evidence="2 3" key="1">
    <citation type="submission" date="2017-12" db="EMBL/GenBank/DDBJ databases">
        <title>Integrating genomic resources of turbot (Scophthalmus maximus) in depth evaluation of genetic and physical mapping variation across individuals.</title>
        <authorList>
            <person name="Martinez P."/>
        </authorList>
    </citation>
    <scope>NUCLEOTIDE SEQUENCE [LARGE SCALE GENOMIC DNA]</scope>
</reference>